<keyword evidence="5 7" id="KW-1133">Transmembrane helix</keyword>
<dbReference type="InterPro" id="IPR048279">
    <property type="entry name" value="MdtK-like"/>
</dbReference>
<dbReference type="Proteomes" id="UP000476055">
    <property type="component" value="Unassembled WGS sequence"/>
</dbReference>
<dbReference type="InterPro" id="IPR002528">
    <property type="entry name" value="MATE_fam"/>
</dbReference>
<feature type="transmembrane region" description="Helical" evidence="7">
    <location>
        <begin position="51"/>
        <end position="75"/>
    </location>
</feature>
<organism evidence="8 9">
    <name type="scientific">Waltera intestinalis</name>
    <dbReference type="NCBI Taxonomy" id="2606635"/>
    <lineage>
        <taxon>Bacteria</taxon>
        <taxon>Bacillati</taxon>
        <taxon>Bacillota</taxon>
        <taxon>Clostridia</taxon>
        <taxon>Lachnospirales</taxon>
        <taxon>Lachnospiraceae</taxon>
        <taxon>Waltera</taxon>
    </lineage>
</organism>
<keyword evidence="6 7" id="KW-0472">Membrane</keyword>
<keyword evidence="3" id="KW-1003">Cell membrane</keyword>
<feature type="transmembrane region" description="Helical" evidence="7">
    <location>
        <begin position="95"/>
        <end position="114"/>
    </location>
</feature>
<dbReference type="Pfam" id="PF01554">
    <property type="entry name" value="MatE"/>
    <property type="match status" value="2"/>
</dbReference>
<reference evidence="8 9" key="1">
    <citation type="submission" date="2019-08" db="EMBL/GenBank/DDBJ databases">
        <title>In-depth cultivation of the pig gut microbiome towards novel bacterial diversity and tailored functional studies.</title>
        <authorList>
            <person name="Wylensek D."/>
            <person name="Hitch T.C.A."/>
            <person name="Clavel T."/>
        </authorList>
    </citation>
    <scope>NUCLEOTIDE SEQUENCE [LARGE SCALE GENOMIC DNA]</scope>
    <source>
        <strain evidence="8 9">WCA3-601-WT-6H</strain>
    </source>
</reference>
<proteinExistence type="predicted"/>
<keyword evidence="9" id="KW-1185">Reference proteome</keyword>
<feature type="transmembrane region" description="Helical" evidence="7">
    <location>
        <begin position="355"/>
        <end position="374"/>
    </location>
</feature>
<dbReference type="AlphaFoldDB" id="A0A6L5YF29"/>
<evidence type="ECO:0000256" key="5">
    <source>
        <dbReference type="ARBA" id="ARBA00022989"/>
    </source>
</evidence>
<feature type="transmembrane region" description="Helical" evidence="7">
    <location>
        <begin position="192"/>
        <end position="213"/>
    </location>
</feature>
<dbReference type="GO" id="GO:0015297">
    <property type="term" value="F:antiporter activity"/>
    <property type="evidence" value="ECO:0007669"/>
    <property type="project" value="InterPro"/>
</dbReference>
<evidence type="ECO:0000313" key="9">
    <source>
        <dbReference type="Proteomes" id="UP000476055"/>
    </source>
</evidence>
<feature type="transmembrane region" description="Helical" evidence="7">
    <location>
        <begin position="419"/>
        <end position="436"/>
    </location>
</feature>
<protein>
    <submittedName>
        <fullName evidence="8">MATE family efflux transporter</fullName>
    </submittedName>
</protein>
<keyword evidence="4 7" id="KW-0812">Transmembrane</keyword>
<feature type="transmembrane region" description="Helical" evidence="7">
    <location>
        <begin position="13"/>
        <end position="31"/>
    </location>
</feature>
<dbReference type="GO" id="GO:0005886">
    <property type="term" value="C:plasma membrane"/>
    <property type="evidence" value="ECO:0007669"/>
    <property type="project" value="UniProtKB-SubCell"/>
</dbReference>
<accession>A0A6L5YF29</accession>
<dbReference type="CDD" id="cd13138">
    <property type="entry name" value="MATE_yoeA_like"/>
    <property type="match status" value="1"/>
</dbReference>
<dbReference type="PANTHER" id="PTHR43549:SF3">
    <property type="entry name" value="MULTIDRUG RESISTANCE PROTEIN YPNP-RELATED"/>
    <property type="match status" value="1"/>
</dbReference>
<comment type="caution">
    <text evidence="8">The sequence shown here is derived from an EMBL/GenBank/DDBJ whole genome shotgun (WGS) entry which is preliminary data.</text>
</comment>
<dbReference type="GO" id="GO:0042910">
    <property type="term" value="F:xenobiotic transmembrane transporter activity"/>
    <property type="evidence" value="ECO:0007669"/>
    <property type="project" value="InterPro"/>
</dbReference>
<evidence type="ECO:0000256" key="3">
    <source>
        <dbReference type="ARBA" id="ARBA00022475"/>
    </source>
</evidence>
<dbReference type="NCBIfam" id="TIGR00797">
    <property type="entry name" value="matE"/>
    <property type="match status" value="1"/>
</dbReference>
<feature type="transmembrane region" description="Helical" evidence="7">
    <location>
        <begin position="237"/>
        <end position="261"/>
    </location>
</feature>
<evidence type="ECO:0000256" key="1">
    <source>
        <dbReference type="ARBA" id="ARBA00004651"/>
    </source>
</evidence>
<evidence type="ECO:0000256" key="2">
    <source>
        <dbReference type="ARBA" id="ARBA00022448"/>
    </source>
</evidence>
<keyword evidence="2" id="KW-0813">Transport</keyword>
<evidence type="ECO:0000256" key="7">
    <source>
        <dbReference type="SAM" id="Phobius"/>
    </source>
</evidence>
<feature type="transmembrane region" description="Helical" evidence="7">
    <location>
        <begin position="281"/>
        <end position="299"/>
    </location>
</feature>
<dbReference type="PANTHER" id="PTHR43549">
    <property type="entry name" value="MULTIDRUG RESISTANCE PROTEIN YPNP-RELATED"/>
    <property type="match status" value="1"/>
</dbReference>
<dbReference type="RefSeq" id="WP_154494899.1">
    <property type="nucleotide sequence ID" value="NZ_VUMU01000001.1"/>
</dbReference>
<dbReference type="InterPro" id="IPR052031">
    <property type="entry name" value="Membrane_Transporter-Flippase"/>
</dbReference>
<comment type="subcellular location">
    <subcellularLocation>
        <location evidence="1">Cell membrane</location>
        <topology evidence="1">Multi-pass membrane protein</topology>
    </subcellularLocation>
</comment>
<evidence type="ECO:0000256" key="4">
    <source>
        <dbReference type="ARBA" id="ARBA00022692"/>
    </source>
</evidence>
<feature type="transmembrane region" description="Helical" evidence="7">
    <location>
        <begin position="163"/>
        <end position="186"/>
    </location>
</feature>
<evidence type="ECO:0000256" key="6">
    <source>
        <dbReference type="ARBA" id="ARBA00023136"/>
    </source>
</evidence>
<evidence type="ECO:0000313" key="8">
    <source>
        <dbReference type="EMBL" id="MST56839.1"/>
    </source>
</evidence>
<dbReference type="EMBL" id="VUMU01000001">
    <property type="protein sequence ID" value="MST56839.1"/>
    <property type="molecule type" value="Genomic_DNA"/>
</dbReference>
<feature type="transmembrane region" description="Helical" evidence="7">
    <location>
        <begin position="320"/>
        <end position="343"/>
    </location>
</feature>
<sequence length="457" mass="49443">MELDMTKGSPSKLITKFIIPIIIGNIFQQLYSMVDTIIVGRFVGVDALAAVGATGSVSFLILGFTQGLTTGFTVLTAQRFGARDREGMRKSIGSAAILSVIVTIVMTAVSMASMDSLLRVMNTPEDIFDMTKEYIMIICAGIACNVLYNLLSSILRAIGNSVVPLVLLVIASVTNIVLDYVLIVYGHMGVGGAAYATIISQGLSGVLCLIYIIKSVPALHIRPEHCRLESQCVKNQLTVGIPMALQFSITAIGTILVQAALNLLGSTVVASYSVSCKVEQLVTQPFAAMGVTMATYCAQNRGINDLDRIRKGVKAANIMSGVYAVLVYGLVYIALPYIVPLFISEQIEMVCGYARTYITICGMFFIPLGMIFIFRNALQGCGFGFMPMMGGVVELLSRGIVAFAAAYLMSYVGVCFANASAWLTAGIFLWIAYHFLMKKMVREKKVHEERMLAEAMQ</sequence>
<dbReference type="PIRSF" id="PIRSF006603">
    <property type="entry name" value="DinF"/>
    <property type="match status" value="1"/>
</dbReference>
<feature type="transmembrane region" description="Helical" evidence="7">
    <location>
        <begin position="134"/>
        <end position="151"/>
    </location>
</feature>
<gene>
    <name evidence="8" type="ORF">FYJ59_01000</name>
</gene>
<name>A0A6L5YF29_9FIRM</name>